<dbReference type="OrthoDB" id="5599874at2759"/>
<dbReference type="Pfam" id="PF18596">
    <property type="entry name" value="Sld7_C"/>
    <property type="match status" value="1"/>
</dbReference>
<proteinExistence type="predicted"/>
<dbReference type="RefSeq" id="XP_007370083.1">
    <property type="nucleotide sequence ID" value="XM_007370021.1"/>
</dbReference>
<name>R7SLW8_DICSQ</name>
<gene>
    <name evidence="3" type="ORF">DICSQDRAFT_140584</name>
</gene>
<dbReference type="AlphaFoldDB" id="R7SLW8"/>
<feature type="domain" description="Sld7 C-terminal" evidence="2">
    <location>
        <begin position="81"/>
        <end position="148"/>
    </location>
</feature>
<evidence type="ECO:0000313" key="4">
    <source>
        <dbReference type="Proteomes" id="UP000053319"/>
    </source>
</evidence>
<evidence type="ECO:0000259" key="2">
    <source>
        <dbReference type="Pfam" id="PF18596"/>
    </source>
</evidence>
<organism evidence="3 4">
    <name type="scientific">Dichomitus squalens (strain LYAD-421)</name>
    <name type="common">Western red white-rot fungus</name>
    <dbReference type="NCBI Taxonomy" id="732165"/>
    <lineage>
        <taxon>Eukaryota</taxon>
        <taxon>Fungi</taxon>
        <taxon>Dikarya</taxon>
        <taxon>Basidiomycota</taxon>
        <taxon>Agaricomycotina</taxon>
        <taxon>Agaricomycetes</taxon>
        <taxon>Polyporales</taxon>
        <taxon>Polyporaceae</taxon>
        <taxon>Dichomitus</taxon>
    </lineage>
</organism>
<accession>R7SLW8</accession>
<sequence>MVRIPPPHLLQKAASGSAVAAALGKDARVGAGRDKDVFKVPNVPIRRTASEADVFGGPSVSAGSGSKGKEREKEKVESVERENRNTVKRAVTKALAREGVGKGHAEFKELFQMVYHGACFALRRRLGIGALDAQTIEHFVDAHIRMYVNDAPS</sequence>
<feature type="compositionally biased region" description="Basic and acidic residues" evidence="1">
    <location>
        <begin position="67"/>
        <end position="85"/>
    </location>
</feature>
<dbReference type="HOGENOM" id="CLU_1713195_0_0_1"/>
<reference evidence="3 4" key="1">
    <citation type="journal article" date="2012" name="Science">
        <title>The Paleozoic origin of enzymatic lignin decomposition reconstructed from 31 fungal genomes.</title>
        <authorList>
            <person name="Floudas D."/>
            <person name="Binder M."/>
            <person name="Riley R."/>
            <person name="Barry K."/>
            <person name="Blanchette R.A."/>
            <person name="Henrissat B."/>
            <person name="Martinez A.T."/>
            <person name="Otillar R."/>
            <person name="Spatafora J.W."/>
            <person name="Yadav J.S."/>
            <person name="Aerts A."/>
            <person name="Benoit I."/>
            <person name="Boyd A."/>
            <person name="Carlson A."/>
            <person name="Copeland A."/>
            <person name="Coutinho P.M."/>
            <person name="de Vries R.P."/>
            <person name="Ferreira P."/>
            <person name="Findley K."/>
            <person name="Foster B."/>
            <person name="Gaskell J."/>
            <person name="Glotzer D."/>
            <person name="Gorecki P."/>
            <person name="Heitman J."/>
            <person name="Hesse C."/>
            <person name="Hori C."/>
            <person name="Igarashi K."/>
            <person name="Jurgens J.A."/>
            <person name="Kallen N."/>
            <person name="Kersten P."/>
            <person name="Kohler A."/>
            <person name="Kuees U."/>
            <person name="Kumar T.K.A."/>
            <person name="Kuo A."/>
            <person name="LaButti K."/>
            <person name="Larrondo L.F."/>
            <person name="Lindquist E."/>
            <person name="Ling A."/>
            <person name="Lombard V."/>
            <person name="Lucas S."/>
            <person name="Lundell T."/>
            <person name="Martin R."/>
            <person name="McLaughlin D.J."/>
            <person name="Morgenstern I."/>
            <person name="Morin E."/>
            <person name="Murat C."/>
            <person name="Nagy L.G."/>
            <person name="Nolan M."/>
            <person name="Ohm R.A."/>
            <person name="Patyshakuliyeva A."/>
            <person name="Rokas A."/>
            <person name="Ruiz-Duenas F.J."/>
            <person name="Sabat G."/>
            <person name="Salamov A."/>
            <person name="Samejima M."/>
            <person name="Schmutz J."/>
            <person name="Slot J.C."/>
            <person name="St John F."/>
            <person name="Stenlid J."/>
            <person name="Sun H."/>
            <person name="Sun S."/>
            <person name="Syed K."/>
            <person name="Tsang A."/>
            <person name="Wiebenga A."/>
            <person name="Young D."/>
            <person name="Pisabarro A."/>
            <person name="Eastwood D.C."/>
            <person name="Martin F."/>
            <person name="Cullen D."/>
            <person name="Grigoriev I.V."/>
            <person name="Hibbett D.S."/>
        </authorList>
    </citation>
    <scope>NUCLEOTIDE SEQUENCE [LARGE SCALE GENOMIC DNA]</scope>
    <source>
        <strain evidence="3 4">LYAD-421 SS1</strain>
    </source>
</reference>
<dbReference type="InterPro" id="IPR041260">
    <property type="entry name" value="Sld7_C"/>
</dbReference>
<protein>
    <recommendedName>
        <fullName evidence="2">Sld7 C-terminal domain-containing protein</fullName>
    </recommendedName>
</protein>
<dbReference type="EMBL" id="JH719456">
    <property type="protein sequence ID" value="EJF57141.1"/>
    <property type="molecule type" value="Genomic_DNA"/>
</dbReference>
<evidence type="ECO:0000256" key="1">
    <source>
        <dbReference type="SAM" id="MobiDB-lite"/>
    </source>
</evidence>
<feature type="region of interest" description="Disordered" evidence="1">
    <location>
        <begin position="51"/>
        <end position="86"/>
    </location>
</feature>
<evidence type="ECO:0000313" key="3">
    <source>
        <dbReference type="EMBL" id="EJF57141.1"/>
    </source>
</evidence>
<dbReference type="KEGG" id="dsq:DICSQDRAFT_140584"/>
<dbReference type="Proteomes" id="UP000053319">
    <property type="component" value="Unassembled WGS sequence"/>
</dbReference>
<dbReference type="GeneID" id="18836024"/>